<reference evidence="4 5" key="1">
    <citation type="journal article" date="2021" name="Nat. Commun.">
        <title>Isolation of a member of the candidate phylum Atribacteria reveals a unique cell membrane structure.</title>
        <authorList>
            <person name="Taiki K."/>
            <person name="Nobu M.K."/>
            <person name="Kusada H."/>
            <person name="Meng X.-Y."/>
            <person name="Hosoki N."/>
            <person name="Uematsu K."/>
            <person name="Yoshioka H."/>
            <person name="Kamagata Y."/>
            <person name="Tamaki H."/>
        </authorList>
    </citation>
    <scope>NUCLEOTIDE SEQUENCE [LARGE SCALE GENOMIC DNA]</scope>
    <source>
        <strain evidence="4 5">RT761</strain>
    </source>
</reference>
<dbReference type="InterPro" id="IPR037050">
    <property type="entry name" value="DUF1254_sf"/>
</dbReference>
<dbReference type="Pfam" id="PF06863">
    <property type="entry name" value="DUF1254"/>
    <property type="match status" value="1"/>
</dbReference>
<feature type="domain" description="DUF1214" evidence="2">
    <location>
        <begin position="248"/>
        <end position="327"/>
    </location>
</feature>
<proteinExistence type="predicted"/>
<evidence type="ECO:0000313" key="5">
    <source>
        <dbReference type="Proteomes" id="UP000594463"/>
    </source>
</evidence>
<evidence type="ECO:0000259" key="2">
    <source>
        <dbReference type="Pfam" id="PF06742"/>
    </source>
</evidence>
<evidence type="ECO:0000259" key="3">
    <source>
        <dbReference type="Pfam" id="PF06863"/>
    </source>
</evidence>
<dbReference type="Gene3D" id="2.60.120.600">
    <property type="entry name" value="Domain of unknown function DUF1214, C-terminal domain"/>
    <property type="match status" value="1"/>
</dbReference>
<gene>
    <name evidence="4" type="ORF">RT761_00058</name>
</gene>
<organism evidence="4 5">
    <name type="scientific">Atribacter laminatus</name>
    <dbReference type="NCBI Taxonomy" id="2847778"/>
    <lineage>
        <taxon>Bacteria</taxon>
        <taxon>Pseudomonadati</taxon>
        <taxon>Atribacterota</taxon>
        <taxon>Atribacteria</taxon>
        <taxon>Atribacterales</taxon>
        <taxon>Atribacteraceae</taxon>
        <taxon>Atribacter</taxon>
    </lineage>
</organism>
<dbReference type="PANTHER" id="PTHR36509">
    <property type="entry name" value="BLL3101 PROTEIN"/>
    <property type="match status" value="1"/>
</dbReference>
<dbReference type="InterPro" id="IPR037049">
    <property type="entry name" value="DUF1214_C_sf"/>
</dbReference>
<dbReference type="KEGG" id="alam:RT761_00058"/>
<dbReference type="Gene3D" id="2.60.40.1610">
    <property type="entry name" value="Domain of unknown function DUF1254"/>
    <property type="match status" value="1"/>
</dbReference>
<evidence type="ECO:0000313" key="4">
    <source>
        <dbReference type="EMBL" id="QPM66872.1"/>
    </source>
</evidence>
<dbReference type="SUPFAM" id="SSF160935">
    <property type="entry name" value="VPA0735-like"/>
    <property type="match status" value="1"/>
</dbReference>
<dbReference type="InterPro" id="IPR010621">
    <property type="entry name" value="DUF1214"/>
</dbReference>
<sequence>MLETPPGTLGVFNDAWGGYLQDIGFFGPDQGKGGKYLVLPPDYQSEIPDGYFVVPSKTYRVLSYIRAFIAEGLEAVTQYIKDQLRIYPLCQKDNPPEMEFISGSGKSFNTIFPNDYTFYEHLHRVIDGEHIGILDPETRGFFASIGIEKGKPFAPDDRMKQILTDAIKIANATARSIVWFPRTKGTMQGIQIYPDTDSAWQMLYVDKNVFFNGQDGQTMNYDAWAMFYYPYVGVTPAQAVGLPGRGSDYAIAYIDSEKNPFDGSKTYQLHLPPDPPVENFWDLTLYDNQTRSMLQTSQAFPTVGSQTEGLQKNDDGSYDIYFGPDPPRRV</sequence>
<evidence type="ECO:0000256" key="1">
    <source>
        <dbReference type="SAM" id="MobiDB-lite"/>
    </source>
</evidence>
<feature type="region of interest" description="Disordered" evidence="1">
    <location>
        <begin position="303"/>
        <end position="330"/>
    </location>
</feature>
<dbReference type="Pfam" id="PF06742">
    <property type="entry name" value="DUF1214"/>
    <property type="match status" value="1"/>
</dbReference>
<accession>A0A7T1F1N3</accession>
<dbReference type="AlphaFoldDB" id="A0A7T1F1N3"/>
<name>A0A7T1F1N3_ATRLM</name>
<protein>
    <recommendedName>
        <fullName evidence="6">DUF1254 domain-containing protein</fullName>
    </recommendedName>
</protein>
<dbReference type="PANTHER" id="PTHR36509:SF3">
    <property type="entry name" value="SIGNAL PEPTIDE PROTEIN"/>
    <property type="match status" value="1"/>
</dbReference>
<dbReference type="EMBL" id="CP065383">
    <property type="protein sequence ID" value="QPM66872.1"/>
    <property type="molecule type" value="Genomic_DNA"/>
</dbReference>
<evidence type="ECO:0008006" key="6">
    <source>
        <dbReference type="Google" id="ProtNLM"/>
    </source>
</evidence>
<keyword evidence="5" id="KW-1185">Reference proteome</keyword>
<dbReference type="InterPro" id="IPR010679">
    <property type="entry name" value="DUF1254"/>
</dbReference>
<dbReference type="Proteomes" id="UP000594463">
    <property type="component" value="Chromosome"/>
</dbReference>
<feature type="domain" description="DUF1254" evidence="3">
    <location>
        <begin position="2"/>
        <end position="88"/>
    </location>
</feature>